<feature type="transmembrane region" description="Helical" evidence="4">
    <location>
        <begin position="150"/>
        <end position="170"/>
    </location>
</feature>
<evidence type="ECO:0000256" key="4">
    <source>
        <dbReference type="SAM" id="Phobius"/>
    </source>
</evidence>
<evidence type="ECO:0008006" key="7">
    <source>
        <dbReference type="Google" id="ProtNLM"/>
    </source>
</evidence>
<protein>
    <recommendedName>
        <fullName evidence="7">RING-type domain-containing protein</fullName>
    </recommendedName>
</protein>
<evidence type="ECO:0000256" key="3">
    <source>
        <dbReference type="ARBA" id="ARBA00022833"/>
    </source>
</evidence>
<keyword evidence="2" id="KW-0863">Zinc-finger</keyword>
<evidence type="ECO:0000256" key="2">
    <source>
        <dbReference type="ARBA" id="ARBA00022771"/>
    </source>
</evidence>
<accession>A0A8H3E766</accession>
<keyword evidence="3" id="KW-0862">Zinc</keyword>
<gene>
    <name evidence="5" type="ORF">RDB_LOCUS162235</name>
</gene>
<keyword evidence="4" id="KW-0472">Membrane</keyword>
<dbReference type="GO" id="GO:0008270">
    <property type="term" value="F:zinc ion binding"/>
    <property type="evidence" value="ECO:0007669"/>
    <property type="project" value="UniProtKB-KW"/>
</dbReference>
<keyword evidence="4" id="KW-1133">Transmembrane helix</keyword>
<sequence>GALNRAGEVRIIGYVPCSTCGEQASCSRSLIQGTALTRRATQVRTYSDLPYAKCRHPEGCGHMFCRVCLVDYLPVMREGNHQHRNECRFYEPFNRVDIPPGYAMPFVQEHHGRPVQVTYHHAPLSPRPFSMEDKEIPKPVSQVKVWFKRIFCTLFLWCMLGFLAEYAGWIEVPN</sequence>
<reference evidence="5" key="1">
    <citation type="submission" date="2021-01" db="EMBL/GenBank/DDBJ databases">
        <authorList>
            <person name="Kaushik A."/>
        </authorList>
    </citation>
    <scope>NUCLEOTIDE SEQUENCE</scope>
    <source>
        <strain evidence="5">AG5</strain>
    </source>
</reference>
<comment type="caution">
    <text evidence="5">The sequence shown here is derived from an EMBL/GenBank/DDBJ whole genome shotgun (WGS) entry which is preliminary data.</text>
</comment>
<keyword evidence="4" id="KW-0812">Transmembrane</keyword>
<evidence type="ECO:0000313" key="6">
    <source>
        <dbReference type="Proteomes" id="UP000663827"/>
    </source>
</evidence>
<dbReference type="SUPFAM" id="SSF57850">
    <property type="entry name" value="RING/U-box"/>
    <property type="match status" value="1"/>
</dbReference>
<name>A0A8H3E766_9AGAM</name>
<feature type="non-terminal residue" evidence="5">
    <location>
        <position position="1"/>
    </location>
</feature>
<organism evidence="5 6">
    <name type="scientific">Rhizoctonia solani</name>
    <dbReference type="NCBI Taxonomy" id="456999"/>
    <lineage>
        <taxon>Eukaryota</taxon>
        <taxon>Fungi</taxon>
        <taxon>Dikarya</taxon>
        <taxon>Basidiomycota</taxon>
        <taxon>Agaricomycotina</taxon>
        <taxon>Agaricomycetes</taxon>
        <taxon>Cantharellales</taxon>
        <taxon>Ceratobasidiaceae</taxon>
        <taxon>Rhizoctonia</taxon>
    </lineage>
</organism>
<keyword evidence="1" id="KW-0479">Metal-binding</keyword>
<dbReference type="AlphaFoldDB" id="A0A8H3E766"/>
<dbReference type="PROSITE" id="PS00518">
    <property type="entry name" value="ZF_RING_1"/>
    <property type="match status" value="1"/>
</dbReference>
<dbReference type="EMBL" id="CAJNJQ010005281">
    <property type="protein sequence ID" value="CAE7217643.1"/>
    <property type="molecule type" value="Genomic_DNA"/>
</dbReference>
<dbReference type="Proteomes" id="UP000663827">
    <property type="component" value="Unassembled WGS sequence"/>
</dbReference>
<evidence type="ECO:0000313" key="5">
    <source>
        <dbReference type="EMBL" id="CAE7217643.1"/>
    </source>
</evidence>
<proteinExistence type="predicted"/>
<dbReference type="InterPro" id="IPR017907">
    <property type="entry name" value="Znf_RING_CS"/>
</dbReference>
<evidence type="ECO:0000256" key="1">
    <source>
        <dbReference type="ARBA" id="ARBA00022723"/>
    </source>
</evidence>